<keyword evidence="1" id="KW-0472">Membrane</keyword>
<evidence type="ECO:0000256" key="1">
    <source>
        <dbReference type="SAM" id="Phobius"/>
    </source>
</evidence>
<evidence type="ECO:0000313" key="3">
    <source>
        <dbReference type="EMBL" id="MCB5409897.1"/>
    </source>
</evidence>
<dbReference type="InterPro" id="IPR012495">
    <property type="entry name" value="TadE-like_dom"/>
</dbReference>
<keyword evidence="1" id="KW-1133">Transmembrane helix</keyword>
<accession>A0ABS8CKG7</accession>
<feature type="domain" description="TadE-like" evidence="2">
    <location>
        <begin position="22"/>
        <end position="56"/>
    </location>
</feature>
<keyword evidence="1" id="KW-0812">Transmembrane</keyword>
<dbReference type="EMBL" id="JACDXX010000006">
    <property type="protein sequence ID" value="MCB5409897.1"/>
    <property type="molecule type" value="Genomic_DNA"/>
</dbReference>
<dbReference type="Pfam" id="PF07811">
    <property type="entry name" value="TadE"/>
    <property type="match status" value="1"/>
</dbReference>
<name>A0ABS8CKG7_9RHOB</name>
<feature type="transmembrane region" description="Helical" evidence="1">
    <location>
        <begin position="21"/>
        <end position="43"/>
    </location>
</feature>
<organism evidence="3 4">
    <name type="scientific">Pseudogemmobacter faecipullorum</name>
    <dbReference type="NCBI Taxonomy" id="2755041"/>
    <lineage>
        <taxon>Bacteria</taxon>
        <taxon>Pseudomonadati</taxon>
        <taxon>Pseudomonadota</taxon>
        <taxon>Alphaproteobacteria</taxon>
        <taxon>Rhodobacterales</taxon>
        <taxon>Paracoccaceae</taxon>
        <taxon>Pseudogemmobacter</taxon>
    </lineage>
</organism>
<evidence type="ECO:0000259" key="2">
    <source>
        <dbReference type="Pfam" id="PF07811"/>
    </source>
</evidence>
<protein>
    <submittedName>
        <fullName evidence="3">Pilus assembly protein</fullName>
    </submittedName>
</protein>
<evidence type="ECO:0000313" key="4">
    <source>
        <dbReference type="Proteomes" id="UP001198571"/>
    </source>
</evidence>
<gene>
    <name evidence="3" type="ORF">H0485_07785</name>
</gene>
<dbReference type="RefSeq" id="WP_226934807.1">
    <property type="nucleotide sequence ID" value="NZ_JACDXX010000006.1"/>
</dbReference>
<sequence>MILAPLRGLTRQLRRFHRTEAGTATIEFALVIPVALLIFMASMESGLYMVRQTMMERGLDLSLRDFRLGRMASMNHDQIRDSICDRIPLIGNCRAELKVWMQPLDTETWKFNLNAVYCGDRNDPLRQPLTGQTDTGASHQLMLIRVCMLQNPIFPSTGFSLRLRADSATGDYELSTSTVVVNEPRGPGED</sequence>
<proteinExistence type="predicted"/>
<keyword evidence="4" id="KW-1185">Reference proteome</keyword>
<reference evidence="3 4" key="1">
    <citation type="submission" date="2020-07" db="EMBL/GenBank/DDBJ databases">
        <title>Pseudogemmobacter sp. nov., isolated from poultry manure in Taiwan.</title>
        <authorList>
            <person name="Lin S.-Y."/>
            <person name="Tang Y.-S."/>
            <person name="Young C.-C."/>
        </authorList>
    </citation>
    <scope>NUCLEOTIDE SEQUENCE [LARGE SCALE GENOMIC DNA]</scope>
    <source>
        <strain evidence="3 4">CC-YST710</strain>
    </source>
</reference>
<dbReference type="Proteomes" id="UP001198571">
    <property type="component" value="Unassembled WGS sequence"/>
</dbReference>
<comment type="caution">
    <text evidence="3">The sequence shown here is derived from an EMBL/GenBank/DDBJ whole genome shotgun (WGS) entry which is preliminary data.</text>
</comment>